<keyword evidence="2 4" id="KW-0238">DNA-binding</keyword>
<dbReference type="InterPro" id="IPR001647">
    <property type="entry name" value="HTH_TetR"/>
</dbReference>
<dbReference type="SUPFAM" id="SSF46689">
    <property type="entry name" value="Homeodomain-like"/>
    <property type="match status" value="1"/>
</dbReference>
<comment type="caution">
    <text evidence="6">The sequence shown here is derived from an EMBL/GenBank/DDBJ whole genome shotgun (WGS) entry which is preliminary data.</text>
</comment>
<dbReference type="InterPro" id="IPR050109">
    <property type="entry name" value="HTH-type_TetR-like_transc_reg"/>
</dbReference>
<name>A0ABX1RE46_9PSEU</name>
<dbReference type="PANTHER" id="PTHR30055:SF234">
    <property type="entry name" value="HTH-TYPE TRANSCRIPTIONAL REGULATOR BETI"/>
    <property type="match status" value="1"/>
</dbReference>
<evidence type="ECO:0000256" key="2">
    <source>
        <dbReference type="ARBA" id="ARBA00023125"/>
    </source>
</evidence>
<evidence type="ECO:0000313" key="6">
    <source>
        <dbReference type="EMBL" id="NMH77909.1"/>
    </source>
</evidence>
<reference evidence="6 7" key="1">
    <citation type="submission" date="2020-04" db="EMBL/GenBank/DDBJ databases">
        <authorList>
            <person name="Klaysubun C."/>
            <person name="Duangmal K."/>
            <person name="Lipun K."/>
        </authorList>
    </citation>
    <scope>NUCLEOTIDE SEQUENCE [LARGE SCALE GENOMIC DNA]</scope>
    <source>
        <strain evidence="6 7">JCM 11839</strain>
    </source>
</reference>
<protein>
    <submittedName>
        <fullName evidence="6">TetR/AcrR family transcriptional regulator</fullName>
    </submittedName>
</protein>
<evidence type="ECO:0000259" key="5">
    <source>
        <dbReference type="PROSITE" id="PS50977"/>
    </source>
</evidence>
<evidence type="ECO:0000256" key="3">
    <source>
        <dbReference type="ARBA" id="ARBA00023163"/>
    </source>
</evidence>
<dbReference type="InterPro" id="IPR009057">
    <property type="entry name" value="Homeodomain-like_sf"/>
</dbReference>
<dbReference type="EMBL" id="JAAXKY010000032">
    <property type="protein sequence ID" value="NMH77909.1"/>
    <property type="molecule type" value="Genomic_DNA"/>
</dbReference>
<feature type="domain" description="HTH tetR-type" evidence="5">
    <location>
        <begin position="4"/>
        <end position="63"/>
    </location>
</feature>
<gene>
    <name evidence="6" type="ORF">HF577_12545</name>
</gene>
<keyword evidence="3" id="KW-0804">Transcription</keyword>
<dbReference type="Gene3D" id="1.10.357.10">
    <property type="entry name" value="Tetracycline Repressor, domain 2"/>
    <property type="match status" value="1"/>
</dbReference>
<keyword evidence="1" id="KW-0805">Transcription regulation</keyword>
<accession>A0ABX1RE46</accession>
<organism evidence="6 7">
    <name type="scientific">Pseudonocardia xinjiangensis</name>
    <dbReference type="NCBI Taxonomy" id="75289"/>
    <lineage>
        <taxon>Bacteria</taxon>
        <taxon>Bacillati</taxon>
        <taxon>Actinomycetota</taxon>
        <taxon>Actinomycetes</taxon>
        <taxon>Pseudonocardiales</taxon>
        <taxon>Pseudonocardiaceae</taxon>
        <taxon>Pseudonocardia</taxon>
    </lineage>
</organism>
<evidence type="ECO:0000256" key="1">
    <source>
        <dbReference type="ARBA" id="ARBA00023015"/>
    </source>
</evidence>
<sequence length="205" mass="21832">MAPDDRRAAIVAATLPLVLRHGYAVTTRQIAQAAGIAEGTIFRVFPDKESVVQAVVADAFDPAPTLRDLAAVDRALPLRERLTAAVTVLQRRLTDVFGLLNALGWTGPPHREGRAAGPAPPGRANPTEINERFRAAVVDLVGPDACRLRVPAAELAHVLRLLVFSGTHPLIADGRQLSAEQIVTVLLDGLSAPLPARPDPEDHPC</sequence>
<dbReference type="Pfam" id="PF00440">
    <property type="entry name" value="TetR_N"/>
    <property type="match status" value="1"/>
</dbReference>
<feature type="DNA-binding region" description="H-T-H motif" evidence="4">
    <location>
        <begin position="26"/>
        <end position="45"/>
    </location>
</feature>
<keyword evidence="7" id="KW-1185">Reference proteome</keyword>
<evidence type="ECO:0000256" key="4">
    <source>
        <dbReference type="PROSITE-ProRule" id="PRU00335"/>
    </source>
</evidence>
<dbReference type="PRINTS" id="PR00455">
    <property type="entry name" value="HTHTETR"/>
</dbReference>
<dbReference type="Proteomes" id="UP001296706">
    <property type="component" value="Unassembled WGS sequence"/>
</dbReference>
<dbReference type="PROSITE" id="PS50977">
    <property type="entry name" value="HTH_TETR_2"/>
    <property type="match status" value="1"/>
</dbReference>
<proteinExistence type="predicted"/>
<dbReference type="PANTHER" id="PTHR30055">
    <property type="entry name" value="HTH-TYPE TRANSCRIPTIONAL REGULATOR RUTR"/>
    <property type="match status" value="1"/>
</dbReference>
<evidence type="ECO:0000313" key="7">
    <source>
        <dbReference type="Proteomes" id="UP001296706"/>
    </source>
</evidence>